<dbReference type="Pfam" id="PF00096">
    <property type="entry name" value="zf-C2H2"/>
    <property type="match status" value="4"/>
</dbReference>
<dbReference type="SMART" id="SM00868">
    <property type="entry name" value="zf-AD"/>
    <property type="match status" value="1"/>
</dbReference>
<feature type="binding site" evidence="8">
    <location>
        <position position="23"/>
    </location>
    <ligand>
        <name>Zn(2+)</name>
        <dbReference type="ChEBI" id="CHEBI:29105"/>
    </ligand>
</feature>
<dbReference type="Pfam" id="PF12874">
    <property type="entry name" value="zf-met"/>
    <property type="match status" value="1"/>
</dbReference>
<feature type="compositionally biased region" description="Basic residues" evidence="9">
    <location>
        <begin position="182"/>
        <end position="193"/>
    </location>
</feature>
<gene>
    <name evidence="12" type="primary">jg10461</name>
    <name evidence="12" type="ORF">PAEG_LOCUS12881</name>
</gene>
<protein>
    <submittedName>
        <fullName evidence="12">Jg10461 protein</fullName>
    </submittedName>
</protein>
<evidence type="ECO:0000259" key="11">
    <source>
        <dbReference type="PROSITE" id="PS51915"/>
    </source>
</evidence>
<evidence type="ECO:0000256" key="1">
    <source>
        <dbReference type="ARBA" id="ARBA00022723"/>
    </source>
</evidence>
<name>A0A8S4RG21_9NEOP</name>
<sequence>MKRLLKNIIQTLLKTKGSCCTLCFKSIGDEINSLRVTDKVIFESESDKSIREILNFILASDISGDFLNNYICQKCAESAFSTYLFIKMVKNNYEYFHRMMHNMDSVLDENLECVKTMYLLNEDSKFQSCYDTKCNINTVEAAKLRLQTLYSDEYNDENTISIELVLEKPKESNNDYDNMNNKRSRSPMHKKSNRNTLADMCERDGPRNVKCKLCLKVFHTLTNFRSHYKRLHAPKTIKCPKCPKLFGSTTILKQHRKECHLDAMCAKCGKAFNNYNYLKIHELSHEVSFTCEICKRVYKTKETFNTHLHLKICGQKQRKNQNEAQFTCDICGKKFCRKTSLRIHITFQHGNGKAYICDFCSKRFRYQSQLSTHIKKHTHVQNFSCAICNEKFRTKKGLTIHSRLHTGEKPYQCFECDATFISSMQRSTHIKHYHKDFQFVCNVCGSKFKAKITLENHRKKKLHGCSKEGLDVQ</sequence>
<dbReference type="SMART" id="SM00355">
    <property type="entry name" value="ZnF_C2H2"/>
    <property type="match status" value="9"/>
</dbReference>
<dbReference type="GO" id="GO:0008270">
    <property type="term" value="F:zinc ion binding"/>
    <property type="evidence" value="ECO:0007669"/>
    <property type="project" value="UniProtKB-UniRule"/>
</dbReference>
<feature type="domain" description="C2H2-type" evidence="10">
    <location>
        <begin position="383"/>
        <end position="410"/>
    </location>
</feature>
<organism evidence="12 13">
    <name type="scientific">Pararge aegeria aegeria</name>
    <dbReference type="NCBI Taxonomy" id="348720"/>
    <lineage>
        <taxon>Eukaryota</taxon>
        <taxon>Metazoa</taxon>
        <taxon>Ecdysozoa</taxon>
        <taxon>Arthropoda</taxon>
        <taxon>Hexapoda</taxon>
        <taxon>Insecta</taxon>
        <taxon>Pterygota</taxon>
        <taxon>Neoptera</taxon>
        <taxon>Endopterygota</taxon>
        <taxon>Lepidoptera</taxon>
        <taxon>Glossata</taxon>
        <taxon>Ditrysia</taxon>
        <taxon>Papilionoidea</taxon>
        <taxon>Nymphalidae</taxon>
        <taxon>Satyrinae</taxon>
        <taxon>Satyrini</taxon>
        <taxon>Parargina</taxon>
        <taxon>Pararge</taxon>
    </lineage>
</organism>
<dbReference type="InterPro" id="IPR012934">
    <property type="entry name" value="Znf_AD"/>
</dbReference>
<dbReference type="PROSITE" id="PS50157">
    <property type="entry name" value="ZINC_FINGER_C2H2_2"/>
    <property type="match status" value="7"/>
</dbReference>
<dbReference type="GO" id="GO:0005634">
    <property type="term" value="C:nucleus"/>
    <property type="evidence" value="ECO:0007669"/>
    <property type="project" value="InterPro"/>
</dbReference>
<keyword evidence="2" id="KW-0677">Repeat</keyword>
<feature type="domain" description="C2H2-type" evidence="10">
    <location>
        <begin position="326"/>
        <end position="354"/>
    </location>
</feature>
<dbReference type="PROSITE" id="PS51915">
    <property type="entry name" value="ZAD"/>
    <property type="match status" value="1"/>
</dbReference>
<evidence type="ECO:0000256" key="2">
    <source>
        <dbReference type="ARBA" id="ARBA00022737"/>
    </source>
</evidence>
<feature type="binding site" evidence="8">
    <location>
        <position position="72"/>
    </location>
    <ligand>
        <name>Zn(2+)</name>
        <dbReference type="ChEBI" id="CHEBI:29105"/>
    </ligand>
</feature>
<dbReference type="SUPFAM" id="SSF57667">
    <property type="entry name" value="beta-beta-alpha zinc fingers"/>
    <property type="match status" value="5"/>
</dbReference>
<feature type="domain" description="C2H2-type" evidence="10">
    <location>
        <begin position="209"/>
        <end position="237"/>
    </location>
</feature>
<evidence type="ECO:0000313" key="12">
    <source>
        <dbReference type="EMBL" id="CAH2235209.1"/>
    </source>
</evidence>
<evidence type="ECO:0000256" key="7">
    <source>
        <dbReference type="PROSITE-ProRule" id="PRU00042"/>
    </source>
</evidence>
<feature type="domain" description="C2H2-type" evidence="10">
    <location>
        <begin position="263"/>
        <end position="285"/>
    </location>
</feature>
<dbReference type="GO" id="GO:0000978">
    <property type="term" value="F:RNA polymerase II cis-regulatory region sequence-specific DNA binding"/>
    <property type="evidence" value="ECO:0007669"/>
    <property type="project" value="TreeGrafter"/>
</dbReference>
<dbReference type="InterPro" id="IPR036236">
    <property type="entry name" value="Znf_C2H2_sf"/>
</dbReference>
<dbReference type="PROSITE" id="PS00028">
    <property type="entry name" value="ZINC_FINGER_C2H2_1"/>
    <property type="match status" value="7"/>
</dbReference>
<keyword evidence="4 8" id="KW-0862">Zinc</keyword>
<dbReference type="PANTHER" id="PTHR24388:SF104">
    <property type="entry name" value="AT-RICH BINDING PROTEIN-RELATED"/>
    <property type="match status" value="1"/>
</dbReference>
<evidence type="ECO:0000256" key="3">
    <source>
        <dbReference type="ARBA" id="ARBA00022771"/>
    </source>
</evidence>
<evidence type="ECO:0000256" key="9">
    <source>
        <dbReference type="SAM" id="MobiDB-lite"/>
    </source>
</evidence>
<comment type="caution">
    <text evidence="12">The sequence shown here is derived from an EMBL/GenBank/DDBJ whole genome shotgun (WGS) entry which is preliminary data.</text>
</comment>
<feature type="binding site" evidence="8">
    <location>
        <position position="75"/>
    </location>
    <ligand>
        <name>Zn(2+)</name>
        <dbReference type="ChEBI" id="CHEBI:29105"/>
    </ligand>
</feature>
<dbReference type="Proteomes" id="UP000838756">
    <property type="component" value="Unassembled WGS sequence"/>
</dbReference>
<feature type="domain" description="C2H2-type" evidence="10">
    <location>
        <begin position="355"/>
        <end position="382"/>
    </location>
</feature>
<evidence type="ECO:0000259" key="10">
    <source>
        <dbReference type="PROSITE" id="PS50157"/>
    </source>
</evidence>
<reference evidence="12" key="1">
    <citation type="submission" date="2022-03" db="EMBL/GenBank/DDBJ databases">
        <authorList>
            <person name="Lindestad O."/>
        </authorList>
    </citation>
    <scope>NUCLEOTIDE SEQUENCE</scope>
</reference>
<dbReference type="PANTHER" id="PTHR24388">
    <property type="entry name" value="ZINC FINGER PROTEIN"/>
    <property type="match status" value="1"/>
</dbReference>
<evidence type="ECO:0000256" key="8">
    <source>
        <dbReference type="PROSITE-ProRule" id="PRU01263"/>
    </source>
</evidence>
<evidence type="ECO:0000313" key="13">
    <source>
        <dbReference type="Proteomes" id="UP000838756"/>
    </source>
</evidence>
<dbReference type="OrthoDB" id="264392at2759"/>
<keyword evidence="13" id="KW-1185">Reference proteome</keyword>
<dbReference type="Gene3D" id="3.30.160.60">
    <property type="entry name" value="Classic Zinc Finger"/>
    <property type="match status" value="6"/>
</dbReference>
<feature type="domain" description="C2H2-type" evidence="10">
    <location>
        <begin position="237"/>
        <end position="260"/>
    </location>
</feature>
<dbReference type="EMBL" id="CAKXAJ010025115">
    <property type="protein sequence ID" value="CAH2235209.1"/>
    <property type="molecule type" value="Genomic_DNA"/>
</dbReference>
<keyword evidence="3 7" id="KW-0863">Zinc-finger</keyword>
<feature type="domain" description="C2H2-type" evidence="10">
    <location>
        <begin position="439"/>
        <end position="468"/>
    </location>
</feature>
<dbReference type="InterPro" id="IPR013087">
    <property type="entry name" value="Znf_C2H2_type"/>
</dbReference>
<evidence type="ECO:0000256" key="6">
    <source>
        <dbReference type="ARBA" id="ARBA00037948"/>
    </source>
</evidence>
<proteinExistence type="inferred from homology"/>
<feature type="domain" description="ZAD" evidence="11">
    <location>
        <begin position="18"/>
        <end position="99"/>
    </location>
</feature>
<keyword evidence="1 8" id="KW-0479">Metal-binding</keyword>
<dbReference type="InterPro" id="IPR050527">
    <property type="entry name" value="Snail/Krueppel_Znf"/>
</dbReference>
<keyword evidence="5" id="KW-0539">Nucleus</keyword>
<dbReference type="AlphaFoldDB" id="A0A8S4RG21"/>
<evidence type="ECO:0000256" key="4">
    <source>
        <dbReference type="ARBA" id="ARBA00022833"/>
    </source>
</evidence>
<evidence type="ECO:0000256" key="5">
    <source>
        <dbReference type="ARBA" id="ARBA00023242"/>
    </source>
</evidence>
<dbReference type="GO" id="GO:0000981">
    <property type="term" value="F:DNA-binding transcription factor activity, RNA polymerase II-specific"/>
    <property type="evidence" value="ECO:0007669"/>
    <property type="project" value="TreeGrafter"/>
</dbReference>
<feature type="binding site" evidence="8">
    <location>
        <position position="20"/>
    </location>
    <ligand>
        <name>Zn(2+)</name>
        <dbReference type="ChEBI" id="CHEBI:29105"/>
    </ligand>
</feature>
<accession>A0A8S4RG21</accession>
<comment type="similarity">
    <text evidence="6">Belongs to the snail C2H2-type zinc-finger protein family.</text>
</comment>
<feature type="region of interest" description="Disordered" evidence="9">
    <location>
        <begin position="173"/>
        <end position="193"/>
    </location>
</feature>